<evidence type="ECO:0000313" key="2">
    <source>
        <dbReference type="EMBL" id="PTQ90640.1"/>
    </source>
</evidence>
<comment type="caution">
    <text evidence="2">The sequence shown here is derived from an EMBL/GenBank/DDBJ whole genome shotgun (WGS) entry which is preliminary data.</text>
</comment>
<keyword evidence="3" id="KW-1185">Reference proteome</keyword>
<organism evidence="2 3">
    <name type="scientific">Agitococcus lubricus</name>
    <dbReference type="NCBI Taxonomy" id="1077255"/>
    <lineage>
        <taxon>Bacteria</taxon>
        <taxon>Pseudomonadati</taxon>
        <taxon>Pseudomonadota</taxon>
        <taxon>Gammaproteobacteria</taxon>
        <taxon>Moraxellales</taxon>
        <taxon>Moraxellaceae</taxon>
        <taxon>Agitococcus</taxon>
    </lineage>
</organism>
<dbReference type="InterPro" id="IPR029058">
    <property type="entry name" value="AB_hydrolase_fold"/>
</dbReference>
<accession>A0A2T5J298</accession>
<dbReference type="RefSeq" id="WP_170106859.1">
    <property type="nucleotide sequence ID" value="NZ_QAON01000002.1"/>
</dbReference>
<dbReference type="Proteomes" id="UP000244223">
    <property type="component" value="Unassembled WGS sequence"/>
</dbReference>
<feature type="domain" description="Serine aminopeptidase S33" evidence="1">
    <location>
        <begin position="68"/>
        <end position="298"/>
    </location>
</feature>
<sequence length="317" mass="36039">MVFSPIATRAVLLPLDLSLTVPQTGAIADYCRFYQLDFESYLPNIHHACGWHHAAGYQILTHVFRPINARGTVFIVHGYLEHSGLYRHVVPVMLKAGYAVVIYDLPGHGLSSGVRASIRDFAEYQTILASVLSTLSAQLPTPYLGLGQSTGAAILMDYALSAKQSPYFDRLCLLAPLVYPARMQALQMQFAFWWFSATRSGLPRAFRKNTQDTNFLRFMRDEDPLQARWIPVSWLIALKHWIKHIHLQSPSRLPVWLVQGGQDRTVNGTYNTQFIQQHFNVQHFLWLPEAGHQLANEQTAIRQRVLDILAEFLQSPQ</sequence>
<evidence type="ECO:0000313" key="3">
    <source>
        <dbReference type="Proteomes" id="UP000244223"/>
    </source>
</evidence>
<dbReference type="InterPro" id="IPR051044">
    <property type="entry name" value="MAG_DAG_Lipase"/>
</dbReference>
<dbReference type="Gene3D" id="3.40.50.1820">
    <property type="entry name" value="alpha/beta hydrolase"/>
    <property type="match status" value="1"/>
</dbReference>
<name>A0A2T5J298_9GAMM</name>
<dbReference type="EMBL" id="QAON01000002">
    <property type="protein sequence ID" value="PTQ90640.1"/>
    <property type="molecule type" value="Genomic_DNA"/>
</dbReference>
<dbReference type="SUPFAM" id="SSF53474">
    <property type="entry name" value="alpha/beta-Hydrolases"/>
    <property type="match status" value="1"/>
</dbReference>
<proteinExistence type="predicted"/>
<dbReference type="Pfam" id="PF12146">
    <property type="entry name" value="Hydrolase_4"/>
    <property type="match status" value="1"/>
</dbReference>
<dbReference type="AlphaFoldDB" id="A0A2T5J298"/>
<protein>
    <submittedName>
        <fullName evidence="2">Lysophospholipase</fullName>
    </submittedName>
</protein>
<dbReference type="InterPro" id="IPR022742">
    <property type="entry name" value="Hydrolase_4"/>
</dbReference>
<evidence type="ECO:0000259" key="1">
    <source>
        <dbReference type="Pfam" id="PF12146"/>
    </source>
</evidence>
<gene>
    <name evidence="2" type="ORF">C8N29_10239</name>
</gene>
<dbReference type="PANTHER" id="PTHR11614">
    <property type="entry name" value="PHOSPHOLIPASE-RELATED"/>
    <property type="match status" value="1"/>
</dbReference>
<reference evidence="2 3" key="1">
    <citation type="submission" date="2018-04" db="EMBL/GenBank/DDBJ databases">
        <title>Genomic Encyclopedia of Archaeal and Bacterial Type Strains, Phase II (KMG-II): from individual species to whole genera.</title>
        <authorList>
            <person name="Goeker M."/>
        </authorList>
    </citation>
    <scope>NUCLEOTIDE SEQUENCE [LARGE SCALE GENOMIC DNA]</scope>
    <source>
        <strain evidence="2 3">DSM 5822</strain>
    </source>
</reference>